<dbReference type="PATRIC" id="fig|1097667.3.peg.2222"/>
<proteinExistence type="predicted"/>
<evidence type="ECO:0000313" key="2">
    <source>
        <dbReference type="Proteomes" id="UP000005143"/>
    </source>
</evidence>
<gene>
    <name evidence="1" type="ORF">PAI11_22420</name>
</gene>
<dbReference type="EMBL" id="AGUD01000197">
    <property type="protein sequence ID" value="EHN10886.1"/>
    <property type="molecule type" value="Genomic_DNA"/>
</dbReference>
<reference evidence="1 2" key="1">
    <citation type="journal article" date="2013" name="Biodegradation">
        <title>Quantitative proteomic analysis of ibuprofen-degrading Patulibacter sp. strain I11.</title>
        <authorList>
            <person name="Almeida B."/>
            <person name="Kjeldal H."/>
            <person name="Lolas I."/>
            <person name="Knudsen A.D."/>
            <person name="Carvalho G."/>
            <person name="Nielsen K.L."/>
            <person name="Barreto Crespo M.T."/>
            <person name="Stensballe A."/>
            <person name="Nielsen J.L."/>
        </authorList>
    </citation>
    <scope>NUCLEOTIDE SEQUENCE [LARGE SCALE GENOMIC DNA]</scope>
    <source>
        <strain evidence="1 2">I11</strain>
    </source>
</reference>
<organism evidence="1 2">
    <name type="scientific">Patulibacter medicamentivorans</name>
    <dbReference type="NCBI Taxonomy" id="1097667"/>
    <lineage>
        <taxon>Bacteria</taxon>
        <taxon>Bacillati</taxon>
        <taxon>Actinomycetota</taxon>
        <taxon>Thermoleophilia</taxon>
        <taxon>Solirubrobacterales</taxon>
        <taxon>Patulibacteraceae</taxon>
        <taxon>Patulibacter</taxon>
    </lineage>
</organism>
<comment type="caution">
    <text evidence="1">The sequence shown here is derived from an EMBL/GenBank/DDBJ whole genome shotgun (WGS) entry which is preliminary data.</text>
</comment>
<protein>
    <submittedName>
        <fullName evidence="1">Uncharacterized protein</fullName>
    </submittedName>
</protein>
<dbReference type="Proteomes" id="UP000005143">
    <property type="component" value="Unassembled WGS sequence"/>
</dbReference>
<accession>H0E5Z2</accession>
<keyword evidence="2" id="KW-1185">Reference proteome</keyword>
<name>H0E5Z2_9ACTN</name>
<sequence length="555" mass="56660">MCSGIVLATGGSAAAEQAQVDLTVSDGRIKVLSAPDLVVATAATPAVLRGTLDVGSGEVAFGPPVFTAPPVARDGLAVPGVAGRTVDLRLAVQADGGFAGRVATDGSLVLDGRLILRLDAVRHPDGATATCTAPTATTLRTDDVTVPTPAGDPVQSYAGQRLAADRTLALTALSSGDVVLTGTAGDATVCDDLAKALGLDQRKAVAYRLAGTVAAPSSHAVTLTVADARVRRGEDEPVGLLAPGQSLTYAGTSDLAVETAFPGPGASLFFPRTALALPSARLALPLASDPSGPTPVEIAFAPAADLEGKLDLKGASPQLRPASEAPFADAELQARFDLTYRIGAPPAAGAPDGRVVCVAAGASFPLRAALAAPPLRGPDLASQPVSLADGSVALTADGSIPGSQATAGPSPRCAEVDAALGGHLRLRLAGTLSLNAQPAPPPPPTRKILGKVRIDVRGLKRVRRGSRLRLRVRVRNSSAVTTSRGVRLRVAVPRGLTASPRSRAIGTLKPRRSRTVTVVLRVGRAARTTSRVTFTGTAREGVHTYRKRVTVRLRR</sequence>
<evidence type="ECO:0000313" key="1">
    <source>
        <dbReference type="EMBL" id="EHN10886.1"/>
    </source>
</evidence>
<dbReference type="AlphaFoldDB" id="H0E5Z2"/>